<evidence type="ECO:0000313" key="1">
    <source>
        <dbReference type="EMBL" id="KAJ4375780.1"/>
    </source>
</evidence>
<name>A0A9W8YEL6_9PLEO</name>
<dbReference type="OrthoDB" id="3560543at2759"/>
<dbReference type="Proteomes" id="UP001140560">
    <property type="component" value="Unassembled WGS sequence"/>
</dbReference>
<evidence type="ECO:0000313" key="2">
    <source>
        <dbReference type="Proteomes" id="UP001140560"/>
    </source>
</evidence>
<organism evidence="1 2">
    <name type="scientific">Neocucurbitaria cava</name>
    <dbReference type="NCBI Taxonomy" id="798079"/>
    <lineage>
        <taxon>Eukaryota</taxon>
        <taxon>Fungi</taxon>
        <taxon>Dikarya</taxon>
        <taxon>Ascomycota</taxon>
        <taxon>Pezizomycotina</taxon>
        <taxon>Dothideomycetes</taxon>
        <taxon>Pleosporomycetidae</taxon>
        <taxon>Pleosporales</taxon>
        <taxon>Pleosporineae</taxon>
        <taxon>Cucurbitariaceae</taxon>
        <taxon>Neocucurbitaria</taxon>
    </lineage>
</organism>
<dbReference type="EMBL" id="JAPEUY010000002">
    <property type="protein sequence ID" value="KAJ4375780.1"/>
    <property type="molecule type" value="Genomic_DNA"/>
</dbReference>
<comment type="caution">
    <text evidence="1">The sequence shown here is derived from an EMBL/GenBank/DDBJ whole genome shotgun (WGS) entry which is preliminary data.</text>
</comment>
<reference evidence="1" key="1">
    <citation type="submission" date="2022-10" db="EMBL/GenBank/DDBJ databases">
        <title>Tapping the CABI collections for fungal endophytes: first genome assemblies for Collariella, Neodidymelliopsis, Ascochyta clinopodiicola, Didymella pomorum, Didymosphaeria variabile, Neocosmospora piperis and Neocucurbitaria cava.</title>
        <authorList>
            <person name="Hill R."/>
        </authorList>
    </citation>
    <scope>NUCLEOTIDE SEQUENCE</scope>
    <source>
        <strain evidence="1">IMI 356814</strain>
    </source>
</reference>
<protein>
    <submittedName>
        <fullName evidence="1">Uncharacterized protein</fullName>
    </submittedName>
</protein>
<gene>
    <name evidence="1" type="ORF">N0V83_001057</name>
</gene>
<sequence>MPGSKPPTFAISDRYGPSIDPKLMPLARDLFSFDLELLRRVERKHASSSDEIRKNRAVPRVEEIFEIRQQWQDIELCRSQFSQSYVQDKLFIPVWVEGLRIVKEALRNNHVSGNHMKQRCDYMNILARYEKLACRLRDRLVDTARQGLLTNEVLMSTQERWIRLDGLLDEYHDTYNDHRDEDTSFAPRIAPKWSVQDCKMRMETLIYVIGKKFDA</sequence>
<proteinExistence type="predicted"/>
<keyword evidence="2" id="KW-1185">Reference proteome</keyword>
<dbReference type="AlphaFoldDB" id="A0A9W8YEL6"/>
<accession>A0A9W8YEL6</accession>